<feature type="transmembrane region" description="Helical" evidence="2">
    <location>
        <begin position="12"/>
        <end position="31"/>
    </location>
</feature>
<dbReference type="InterPro" id="IPR001375">
    <property type="entry name" value="Peptidase_S9_cat"/>
</dbReference>
<accession>A0ABX4BQL8</accession>
<protein>
    <recommendedName>
        <fullName evidence="3">Peptidase S9 prolyl oligopeptidase catalytic domain-containing protein</fullName>
    </recommendedName>
</protein>
<dbReference type="Gene3D" id="2.120.10.30">
    <property type="entry name" value="TolB, C-terminal domain"/>
    <property type="match status" value="1"/>
</dbReference>
<dbReference type="InterPro" id="IPR011042">
    <property type="entry name" value="6-blade_b-propeller_TolB-like"/>
</dbReference>
<dbReference type="EMBL" id="MUGV01000020">
    <property type="protein sequence ID" value="OXA78645.1"/>
    <property type="molecule type" value="Genomic_DNA"/>
</dbReference>
<dbReference type="SUPFAM" id="SSF82171">
    <property type="entry name" value="DPP6 N-terminal domain-like"/>
    <property type="match status" value="1"/>
</dbReference>
<dbReference type="PANTHER" id="PTHR42776:SF4">
    <property type="entry name" value="ACYLAMINO-ACID-RELEASING ENZYME"/>
    <property type="match status" value="1"/>
</dbReference>
<gene>
    <name evidence="4" type="ORF">B0A65_13005</name>
</gene>
<dbReference type="Gene3D" id="3.40.50.1820">
    <property type="entry name" value="alpha/beta hydrolase"/>
    <property type="match status" value="1"/>
</dbReference>
<keyword evidence="2" id="KW-0472">Membrane</keyword>
<dbReference type="Proteomes" id="UP000198382">
    <property type="component" value="Unassembled WGS sequence"/>
</dbReference>
<evidence type="ECO:0000313" key="4">
    <source>
        <dbReference type="EMBL" id="OXA78645.1"/>
    </source>
</evidence>
<dbReference type="SUPFAM" id="SSF53474">
    <property type="entry name" value="alpha/beta-Hydrolases"/>
    <property type="match status" value="1"/>
</dbReference>
<name>A0ABX4BQL8_FLAFR</name>
<sequence length="871" mass="100679">MQAINLIIDRFLRASIFIFVLVTCPLLWGQAKQKKIMTVKDYDLWSTLIPDQISNDGNWSSYILNYNNRNADTLFVQQNRSGKKFVFPDGTGGKFNGESNFACIVRDTLIVQNLKSGVVYNVPCNNDFDFSADHKYLAIFTGQINRKLKLEIRNEKGKIVREVFDITNYCFDPAKNGIVYCVAKHNTYGIEMLQLKNTIEIKTIIANHAAPFLGLEWKENSIVFNENKVSDSMLFNFNITKDKLSILDSKIVDGFPYAMKISNPIYKKPILSNDGKRVIFWLKENPADYDIINPNSVQIWNTKDKLLFDFKKHKGDYKLNDKMAIWFVDKNKVQQITDKHFPSGFLSADYKHAFIYDPAAYEPNTNQSEPFDLYILDLNTGKKKLVIEHRTGDFLPLGSPDGNYLFYTKGQQCWIYDISKDTHTNISQGLSESFFREDYNMPIDAPSYGIGGWTENDGIILYDRYDLWQLSLDGSVKKRLTKGREIQKSYRIKVFNSDPYYSSTESKKYFLNLKKGFLLQTANRETGQNGLSHWSLKTGMKEMVWEDKKIDEIKKATNKDIYLYTDQSFELAPRLMLYKDKPMEIMQSNPQQKSFYWGRNEPIEYKVNGLKIKGFLCYPSDFKVGIKYPMVVHLYERQFAYINDYVNPSLLTEDGFNVTNVINNGYFVLYPDIVYDYGNLAESVTKSVLSAVDAVVDKGDIDSKRVAIIGHSFGGYETDLIITQTDRFATAVAGAAWTDLVSSYLYVSGSRKQPDFYRAEENQIRIGKSLFEDMQSYLKNSPVLLAPNVKTPLLGWVGENDRHIHSLQSMEFYLALRRLDKDHTLLVYPNEGHEMAIKENAEDLNVRILQWFNHYLKNEKKQDWMNSDFSK</sequence>
<evidence type="ECO:0000256" key="2">
    <source>
        <dbReference type="SAM" id="Phobius"/>
    </source>
</evidence>
<evidence type="ECO:0000256" key="1">
    <source>
        <dbReference type="ARBA" id="ARBA00022801"/>
    </source>
</evidence>
<keyword evidence="2" id="KW-0812">Transmembrane</keyword>
<feature type="domain" description="Peptidase S9 prolyl oligopeptidase catalytic" evidence="3">
    <location>
        <begin position="680"/>
        <end position="858"/>
    </location>
</feature>
<evidence type="ECO:0000313" key="5">
    <source>
        <dbReference type="Proteomes" id="UP000198382"/>
    </source>
</evidence>
<keyword evidence="2" id="KW-1133">Transmembrane helix</keyword>
<comment type="caution">
    <text evidence="4">The sequence shown here is derived from an EMBL/GenBank/DDBJ whole genome shotgun (WGS) entry which is preliminary data.</text>
</comment>
<proteinExistence type="predicted"/>
<keyword evidence="1" id="KW-0378">Hydrolase</keyword>
<dbReference type="InterPro" id="IPR029058">
    <property type="entry name" value="AB_hydrolase_fold"/>
</dbReference>
<reference evidence="4 5" key="1">
    <citation type="submission" date="2016-11" db="EMBL/GenBank/DDBJ databases">
        <title>Whole genomes of Flavobacteriaceae.</title>
        <authorList>
            <person name="Stine C."/>
            <person name="Li C."/>
            <person name="Tadesse D."/>
        </authorList>
    </citation>
    <scope>NUCLEOTIDE SEQUENCE [LARGE SCALE GENOMIC DNA]</scope>
    <source>
        <strain evidence="4 5">DSM 15937</strain>
    </source>
</reference>
<evidence type="ECO:0000259" key="3">
    <source>
        <dbReference type="Pfam" id="PF00326"/>
    </source>
</evidence>
<dbReference type="PANTHER" id="PTHR42776">
    <property type="entry name" value="SERINE PEPTIDASE S9 FAMILY MEMBER"/>
    <property type="match status" value="1"/>
</dbReference>
<dbReference type="Pfam" id="PF00326">
    <property type="entry name" value="Peptidase_S9"/>
    <property type="match status" value="1"/>
</dbReference>
<keyword evidence="5" id="KW-1185">Reference proteome</keyword>
<organism evidence="4 5">
    <name type="scientific">Flavobacterium frigidimaris</name>
    <dbReference type="NCBI Taxonomy" id="262320"/>
    <lineage>
        <taxon>Bacteria</taxon>
        <taxon>Pseudomonadati</taxon>
        <taxon>Bacteroidota</taxon>
        <taxon>Flavobacteriia</taxon>
        <taxon>Flavobacteriales</taxon>
        <taxon>Flavobacteriaceae</taxon>
        <taxon>Flavobacterium</taxon>
    </lineage>
</organism>